<dbReference type="AlphaFoldDB" id="A0A919KG09"/>
<keyword evidence="2" id="KW-1185">Reference proteome</keyword>
<organism evidence="1 2">
    <name type="scientific">Streptomyces capoamus</name>
    <dbReference type="NCBI Taxonomy" id="68183"/>
    <lineage>
        <taxon>Bacteria</taxon>
        <taxon>Bacillati</taxon>
        <taxon>Actinomycetota</taxon>
        <taxon>Actinomycetes</taxon>
        <taxon>Kitasatosporales</taxon>
        <taxon>Streptomycetaceae</taxon>
        <taxon>Streptomyces</taxon>
    </lineage>
</organism>
<name>A0A919KG09_9ACTN</name>
<gene>
    <name evidence="1" type="ORF">GCM10018980_71250</name>
</gene>
<protein>
    <recommendedName>
        <fullName evidence="3">Toxin-antitoxin system HicB family antitoxin</fullName>
    </recommendedName>
</protein>
<dbReference type="Gene3D" id="1.10.1220.10">
    <property type="entry name" value="Met repressor-like"/>
    <property type="match status" value="1"/>
</dbReference>
<evidence type="ECO:0000313" key="1">
    <source>
        <dbReference type="EMBL" id="GHG74392.1"/>
    </source>
</evidence>
<evidence type="ECO:0008006" key="3">
    <source>
        <dbReference type="Google" id="ProtNLM"/>
    </source>
</evidence>
<dbReference type="GO" id="GO:0006355">
    <property type="term" value="P:regulation of DNA-templated transcription"/>
    <property type="evidence" value="ECO:0007669"/>
    <property type="project" value="InterPro"/>
</dbReference>
<evidence type="ECO:0000313" key="2">
    <source>
        <dbReference type="Proteomes" id="UP000619355"/>
    </source>
</evidence>
<dbReference type="EMBL" id="BNBF01000035">
    <property type="protein sequence ID" value="GHG74392.1"/>
    <property type="molecule type" value="Genomic_DNA"/>
</dbReference>
<dbReference type="InterPro" id="IPR008651">
    <property type="entry name" value="Uncharacterised_HicB"/>
</dbReference>
<dbReference type="SUPFAM" id="SSF47598">
    <property type="entry name" value="Ribbon-helix-helix"/>
    <property type="match status" value="1"/>
</dbReference>
<comment type="caution">
    <text evidence="1">The sequence shown here is derived from an EMBL/GenBank/DDBJ whole genome shotgun (WGS) entry which is preliminary data.</text>
</comment>
<dbReference type="InterPro" id="IPR010985">
    <property type="entry name" value="Ribbon_hlx_hlx"/>
</dbReference>
<dbReference type="InterPro" id="IPR013321">
    <property type="entry name" value="Arc_rbn_hlx_hlx"/>
</dbReference>
<reference evidence="2" key="1">
    <citation type="journal article" date="2019" name="Int. J. Syst. Evol. Microbiol.">
        <title>The Global Catalogue of Microorganisms (GCM) 10K type strain sequencing project: providing services to taxonomists for standard genome sequencing and annotation.</title>
        <authorList>
            <consortium name="The Broad Institute Genomics Platform"/>
            <consortium name="The Broad Institute Genome Sequencing Center for Infectious Disease"/>
            <person name="Wu L."/>
            <person name="Ma J."/>
        </authorList>
    </citation>
    <scope>NUCLEOTIDE SEQUENCE [LARGE SCALE GENOMIC DNA]</scope>
    <source>
        <strain evidence="2">JCM 4253</strain>
    </source>
</reference>
<accession>A0A919KG09</accession>
<proteinExistence type="predicted"/>
<sequence>MVARLATMSVTTMTLRIPDDLAPSIKAAASEAGLSVNAYVVRAARRAATLDAGRQLAALGLGDDLAGEGDTL</sequence>
<dbReference type="Pfam" id="PF05534">
    <property type="entry name" value="HicB"/>
    <property type="match status" value="1"/>
</dbReference>
<dbReference type="Proteomes" id="UP000619355">
    <property type="component" value="Unassembled WGS sequence"/>
</dbReference>